<name>A0ABM0V5K9_CAMSA</name>
<dbReference type="InterPro" id="IPR055411">
    <property type="entry name" value="LRR_FXL15/At3g58940/PEG3-like"/>
</dbReference>
<sequence length="414" mass="47284">MDMINVLSDDIICHILSFLPLSEATSTSVLSKRWRYLFAYRTNLHLDDQEVGGGQSFIDFVDRVLSASGNFHMRKISIKCLKSIDAGHVTRWMTDVLKHGVLHLDIDVSPNKRILVPLEMFTCKTLVELKLSEGFDALIPDDVSLPSLKTLCLTEVYAFEKLISACRVLEELFISGRSWQSRKCCSTLSSLTLKKLTIILCNRLLEYLDLGLDTPNLAYVEYSDKFPKDCPYPYVHLPSLIELELRDNFHSANSNPTNLIKGLRNVETLELSGASTCLVFHYFREAIPVLSKLSRLSITVDSFYYRWEYLPILLEKSPHLQTLVLKGPNYDRQYEQEFGHSCPVKVLKITEYGGKSGELELMKHLLKKLSCLELVKVLVYAINDEEKSRITKDLLMVPKPSSCKIQIKFCENTK</sequence>
<dbReference type="SUPFAM" id="SSF52047">
    <property type="entry name" value="RNI-like"/>
    <property type="match status" value="1"/>
</dbReference>
<feature type="domain" description="F-box" evidence="1">
    <location>
        <begin position="7"/>
        <end position="47"/>
    </location>
</feature>
<proteinExistence type="predicted"/>
<evidence type="ECO:0000259" key="1">
    <source>
        <dbReference type="SMART" id="SM00256"/>
    </source>
</evidence>
<organism evidence="3 4">
    <name type="scientific">Camelina sativa</name>
    <name type="common">False flax</name>
    <name type="synonym">Myagrum sativum</name>
    <dbReference type="NCBI Taxonomy" id="90675"/>
    <lineage>
        <taxon>Eukaryota</taxon>
        <taxon>Viridiplantae</taxon>
        <taxon>Streptophyta</taxon>
        <taxon>Embryophyta</taxon>
        <taxon>Tracheophyta</taxon>
        <taxon>Spermatophyta</taxon>
        <taxon>Magnoliopsida</taxon>
        <taxon>eudicotyledons</taxon>
        <taxon>Gunneridae</taxon>
        <taxon>Pentapetalae</taxon>
        <taxon>rosids</taxon>
        <taxon>malvids</taxon>
        <taxon>Brassicales</taxon>
        <taxon>Brassicaceae</taxon>
        <taxon>Camelineae</taxon>
        <taxon>Camelina</taxon>
    </lineage>
</organism>
<reference evidence="3" key="1">
    <citation type="journal article" date="2014" name="Nat. Commun.">
        <title>The emerging biofuel crop Camelina sativa retains a highly undifferentiated hexaploid genome structure.</title>
        <authorList>
            <person name="Kagale S."/>
            <person name="Koh C."/>
            <person name="Nixon J."/>
            <person name="Bollina V."/>
            <person name="Clarke W.E."/>
            <person name="Tuteja R."/>
            <person name="Spillane C."/>
            <person name="Robinson S.J."/>
            <person name="Links M.G."/>
            <person name="Clarke C."/>
            <person name="Higgins E.E."/>
            <person name="Huebert T."/>
            <person name="Sharpe A.G."/>
            <person name="Parkin I.A."/>
        </authorList>
    </citation>
    <scope>NUCLEOTIDE SEQUENCE [LARGE SCALE GENOMIC DNA]</scope>
    <source>
        <strain evidence="3">cv. DH55</strain>
    </source>
</reference>
<dbReference type="SMART" id="SM00579">
    <property type="entry name" value="FBD"/>
    <property type="match status" value="1"/>
</dbReference>
<gene>
    <name evidence="4" type="primary">LOC104733227</name>
</gene>
<dbReference type="InterPro" id="IPR053781">
    <property type="entry name" value="F-box_AtFBL13-like"/>
</dbReference>
<dbReference type="CDD" id="cd22160">
    <property type="entry name" value="F-box_AtFBL13-like"/>
    <property type="match status" value="1"/>
</dbReference>
<dbReference type="PANTHER" id="PTHR31293:SF12">
    <property type="entry name" value="RNI-LIKE SUPERFAMILY PROTEIN"/>
    <property type="match status" value="1"/>
</dbReference>
<dbReference type="Pfam" id="PF00646">
    <property type="entry name" value="F-box"/>
    <property type="match status" value="1"/>
</dbReference>
<evidence type="ECO:0000259" key="2">
    <source>
        <dbReference type="SMART" id="SM00579"/>
    </source>
</evidence>
<dbReference type="InterPro" id="IPR006566">
    <property type="entry name" value="FBD"/>
</dbReference>
<dbReference type="InterPro" id="IPR001810">
    <property type="entry name" value="F-box_dom"/>
</dbReference>
<dbReference type="RefSeq" id="XP_010451125.1">
    <property type="nucleotide sequence ID" value="XM_010452823.2"/>
</dbReference>
<evidence type="ECO:0000313" key="3">
    <source>
        <dbReference type="Proteomes" id="UP000694864"/>
    </source>
</evidence>
<dbReference type="SMART" id="SM00256">
    <property type="entry name" value="FBOX"/>
    <property type="match status" value="1"/>
</dbReference>
<dbReference type="GeneID" id="104733227"/>
<feature type="domain" description="FBD" evidence="2">
    <location>
        <begin position="337"/>
        <end position="408"/>
    </location>
</feature>
<dbReference type="SUPFAM" id="SSF81383">
    <property type="entry name" value="F-box domain"/>
    <property type="match status" value="1"/>
</dbReference>
<dbReference type="InterPro" id="IPR055294">
    <property type="entry name" value="FBL60-like"/>
</dbReference>
<dbReference type="Pfam" id="PF24758">
    <property type="entry name" value="LRR_At5g56370"/>
    <property type="match status" value="1"/>
</dbReference>
<dbReference type="Gene3D" id="1.20.1280.50">
    <property type="match status" value="1"/>
</dbReference>
<evidence type="ECO:0000313" key="4">
    <source>
        <dbReference type="RefSeq" id="XP_010451125.1"/>
    </source>
</evidence>
<dbReference type="InterPro" id="IPR036047">
    <property type="entry name" value="F-box-like_dom_sf"/>
</dbReference>
<keyword evidence="3" id="KW-1185">Reference proteome</keyword>
<protein>
    <submittedName>
        <fullName evidence="4">F-box protein At4g22280-like</fullName>
    </submittedName>
</protein>
<dbReference type="Proteomes" id="UP000694864">
    <property type="component" value="Chromosome 12"/>
</dbReference>
<dbReference type="InterPro" id="IPR032675">
    <property type="entry name" value="LRR_dom_sf"/>
</dbReference>
<dbReference type="PANTHER" id="PTHR31293">
    <property type="entry name" value="RNI-LIKE SUPERFAMILY PROTEIN"/>
    <property type="match status" value="1"/>
</dbReference>
<accession>A0ABM0V5K9</accession>
<reference evidence="4" key="2">
    <citation type="submission" date="2025-08" db="UniProtKB">
        <authorList>
            <consortium name="RefSeq"/>
        </authorList>
    </citation>
    <scope>IDENTIFICATION</scope>
    <source>
        <tissue evidence="4">Leaf</tissue>
    </source>
</reference>
<dbReference type="Gene3D" id="3.80.10.10">
    <property type="entry name" value="Ribonuclease Inhibitor"/>
    <property type="match status" value="1"/>
</dbReference>